<keyword evidence="3" id="KW-1185">Reference proteome</keyword>
<feature type="region of interest" description="Disordered" evidence="1">
    <location>
        <begin position="1"/>
        <end position="22"/>
    </location>
</feature>
<sequence length="93" mass="10517">MESIPSNIEFEKPEHRSRLMESSSVTPAKYDLIRSKDQIFLNPALLYIHIFLAYLFSGQQLQQVAQPPDGSSTSMDAKLEALDPKLESVRQHG</sequence>
<evidence type="ECO:0000256" key="1">
    <source>
        <dbReference type="SAM" id="MobiDB-lite"/>
    </source>
</evidence>
<evidence type="ECO:0000313" key="2">
    <source>
        <dbReference type="EMBL" id="KAF7811970.1"/>
    </source>
</evidence>
<organism evidence="2 3">
    <name type="scientific">Senna tora</name>
    <dbReference type="NCBI Taxonomy" id="362788"/>
    <lineage>
        <taxon>Eukaryota</taxon>
        <taxon>Viridiplantae</taxon>
        <taxon>Streptophyta</taxon>
        <taxon>Embryophyta</taxon>
        <taxon>Tracheophyta</taxon>
        <taxon>Spermatophyta</taxon>
        <taxon>Magnoliopsida</taxon>
        <taxon>eudicotyledons</taxon>
        <taxon>Gunneridae</taxon>
        <taxon>Pentapetalae</taxon>
        <taxon>rosids</taxon>
        <taxon>fabids</taxon>
        <taxon>Fabales</taxon>
        <taxon>Fabaceae</taxon>
        <taxon>Caesalpinioideae</taxon>
        <taxon>Cassia clade</taxon>
        <taxon>Senna</taxon>
    </lineage>
</organism>
<feature type="compositionally biased region" description="Polar residues" evidence="1">
    <location>
        <begin position="64"/>
        <end position="75"/>
    </location>
</feature>
<feature type="region of interest" description="Disordered" evidence="1">
    <location>
        <begin position="64"/>
        <end position="93"/>
    </location>
</feature>
<dbReference type="AlphaFoldDB" id="A0A834W6P8"/>
<gene>
    <name evidence="2" type="ORF">G2W53_032946</name>
</gene>
<reference evidence="2" key="1">
    <citation type="submission" date="2020-09" db="EMBL/GenBank/DDBJ databases">
        <title>Genome-Enabled Discovery of Anthraquinone Biosynthesis in Senna tora.</title>
        <authorList>
            <person name="Kang S.-H."/>
            <person name="Pandey R.P."/>
            <person name="Lee C.-M."/>
            <person name="Sim J.-S."/>
            <person name="Jeong J.-T."/>
            <person name="Choi B.-S."/>
            <person name="Jung M."/>
            <person name="Ginzburg D."/>
            <person name="Zhao K."/>
            <person name="Won S.Y."/>
            <person name="Oh T.-J."/>
            <person name="Yu Y."/>
            <person name="Kim N.-H."/>
            <person name="Lee O.R."/>
            <person name="Lee T.-H."/>
            <person name="Bashyal P."/>
            <person name="Kim T.-S."/>
            <person name="Lee W.-H."/>
            <person name="Kawkins C."/>
            <person name="Kim C.-K."/>
            <person name="Kim J.S."/>
            <person name="Ahn B.O."/>
            <person name="Rhee S.Y."/>
            <person name="Sohng J.K."/>
        </authorList>
    </citation>
    <scope>NUCLEOTIDE SEQUENCE</scope>
    <source>
        <tissue evidence="2">Leaf</tissue>
    </source>
</reference>
<feature type="compositionally biased region" description="Basic and acidic residues" evidence="1">
    <location>
        <begin position="9"/>
        <end position="19"/>
    </location>
</feature>
<dbReference type="Proteomes" id="UP000634136">
    <property type="component" value="Unassembled WGS sequence"/>
</dbReference>
<evidence type="ECO:0000313" key="3">
    <source>
        <dbReference type="Proteomes" id="UP000634136"/>
    </source>
</evidence>
<feature type="compositionally biased region" description="Basic and acidic residues" evidence="1">
    <location>
        <begin position="77"/>
        <end position="93"/>
    </location>
</feature>
<comment type="caution">
    <text evidence="2">The sequence shown here is derived from an EMBL/GenBank/DDBJ whole genome shotgun (WGS) entry which is preliminary data.</text>
</comment>
<proteinExistence type="predicted"/>
<protein>
    <submittedName>
        <fullName evidence="2">Uncharacterized protein</fullName>
    </submittedName>
</protein>
<name>A0A834W6P8_9FABA</name>
<dbReference type="EMBL" id="JAAIUW010000010">
    <property type="protein sequence ID" value="KAF7811970.1"/>
    <property type="molecule type" value="Genomic_DNA"/>
</dbReference>
<accession>A0A834W6P8</accession>